<keyword evidence="6" id="KW-1185">Reference proteome</keyword>
<dbReference type="EMBL" id="JAPWGY010000003">
    <property type="protein sequence ID" value="MCZ4281094.1"/>
    <property type="molecule type" value="Genomic_DNA"/>
</dbReference>
<evidence type="ECO:0000256" key="1">
    <source>
        <dbReference type="ARBA" id="ARBA00023015"/>
    </source>
</evidence>
<dbReference type="PROSITE" id="PS51118">
    <property type="entry name" value="HTH_HXLR"/>
    <property type="match status" value="1"/>
</dbReference>
<dbReference type="Proteomes" id="UP001069802">
    <property type="component" value="Unassembled WGS sequence"/>
</dbReference>
<dbReference type="PANTHER" id="PTHR33204">
    <property type="entry name" value="TRANSCRIPTIONAL REGULATOR, MARR FAMILY"/>
    <property type="match status" value="1"/>
</dbReference>
<dbReference type="Gene3D" id="1.10.10.10">
    <property type="entry name" value="Winged helix-like DNA-binding domain superfamily/Winged helix DNA-binding domain"/>
    <property type="match status" value="1"/>
</dbReference>
<feature type="domain" description="HTH hxlR-type" evidence="4">
    <location>
        <begin position="5"/>
        <end position="104"/>
    </location>
</feature>
<dbReference type="InterPro" id="IPR036390">
    <property type="entry name" value="WH_DNA-bd_sf"/>
</dbReference>
<evidence type="ECO:0000313" key="6">
    <source>
        <dbReference type="Proteomes" id="UP001069802"/>
    </source>
</evidence>
<dbReference type="SUPFAM" id="SSF46785">
    <property type="entry name" value="Winged helix' DNA-binding domain"/>
    <property type="match status" value="1"/>
</dbReference>
<protein>
    <submittedName>
        <fullName evidence="5">Helix-turn-helix domain-containing protein</fullName>
    </submittedName>
</protein>
<keyword evidence="3" id="KW-0804">Transcription</keyword>
<dbReference type="InterPro" id="IPR002577">
    <property type="entry name" value="HTH_HxlR"/>
</dbReference>
<dbReference type="PANTHER" id="PTHR33204:SF37">
    <property type="entry name" value="HTH-TYPE TRANSCRIPTIONAL REGULATOR YODB"/>
    <property type="match status" value="1"/>
</dbReference>
<accession>A0ABT4LJ09</accession>
<organism evidence="5 6">
    <name type="scientific">Kiloniella laminariae</name>
    <dbReference type="NCBI Taxonomy" id="454162"/>
    <lineage>
        <taxon>Bacteria</taxon>
        <taxon>Pseudomonadati</taxon>
        <taxon>Pseudomonadota</taxon>
        <taxon>Alphaproteobacteria</taxon>
        <taxon>Rhodospirillales</taxon>
        <taxon>Kiloniellaceae</taxon>
        <taxon>Kiloniella</taxon>
    </lineage>
</organism>
<keyword evidence="1" id="KW-0805">Transcription regulation</keyword>
<dbReference type="RefSeq" id="WP_269423274.1">
    <property type="nucleotide sequence ID" value="NZ_JAPWGY010000003.1"/>
</dbReference>
<proteinExistence type="predicted"/>
<gene>
    <name evidence="5" type="ORF">O4H49_09920</name>
</gene>
<evidence type="ECO:0000256" key="2">
    <source>
        <dbReference type="ARBA" id="ARBA00023125"/>
    </source>
</evidence>
<dbReference type="Pfam" id="PF01638">
    <property type="entry name" value="HxlR"/>
    <property type="match status" value="1"/>
</dbReference>
<evidence type="ECO:0000259" key="4">
    <source>
        <dbReference type="PROSITE" id="PS51118"/>
    </source>
</evidence>
<evidence type="ECO:0000313" key="5">
    <source>
        <dbReference type="EMBL" id="MCZ4281094.1"/>
    </source>
</evidence>
<evidence type="ECO:0000256" key="3">
    <source>
        <dbReference type="ARBA" id="ARBA00023163"/>
    </source>
</evidence>
<name>A0ABT4LJ09_9PROT</name>
<keyword evidence="2" id="KW-0238">DNA-binding</keyword>
<dbReference type="InterPro" id="IPR036388">
    <property type="entry name" value="WH-like_DNA-bd_sf"/>
</dbReference>
<sequence length="115" mass="12981">MRSSCPISRSLDILGDRWTLLVIRDLMFFGKNQYGEFLASPEGISTNILADRLKNLEQVGIISKEAYQHNPVRYTYSLTSKGKDLQPALAALFSWGLEHVENSIPPDQSLLKLQD</sequence>
<comment type="caution">
    <text evidence="5">The sequence shown here is derived from an EMBL/GenBank/DDBJ whole genome shotgun (WGS) entry which is preliminary data.</text>
</comment>
<reference evidence="5" key="1">
    <citation type="submission" date="2022-12" db="EMBL/GenBank/DDBJ databases">
        <title>Bacterial isolates from different developmental stages of Nematostella vectensis.</title>
        <authorList>
            <person name="Fraune S."/>
        </authorList>
    </citation>
    <scope>NUCLEOTIDE SEQUENCE</scope>
    <source>
        <strain evidence="5">G21630-S1</strain>
    </source>
</reference>